<dbReference type="GO" id="GO:0008270">
    <property type="term" value="F:zinc ion binding"/>
    <property type="evidence" value="ECO:0007669"/>
    <property type="project" value="UniProtKB-KW"/>
</dbReference>
<dbReference type="InterPro" id="IPR047546">
    <property type="entry name" value="Rcat_RBR_RNF216"/>
</dbReference>
<comment type="pathway">
    <text evidence="1">Protein modification; protein ubiquitination.</text>
</comment>
<evidence type="ECO:0000256" key="5">
    <source>
        <dbReference type="ARBA" id="ARBA00022771"/>
    </source>
</evidence>
<reference evidence="10" key="1">
    <citation type="submission" date="2023-06" db="EMBL/GenBank/DDBJ databases">
        <authorList>
            <person name="Delattre M."/>
        </authorList>
    </citation>
    <scope>NUCLEOTIDE SEQUENCE</scope>
    <source>
        <strain evidence="10">AF72</strain>
    </source>
</reference>
<dbReference type="Proteomes" id="UP001177023">
    <property type="component" value="Unassembled WGS sequence"/>
</dbReference>
<evidence type="ECO:0000256" key="6">
    <source>
        <dbReference type="ARBA" id="ARBA00022786"/>
    </source>
</evidence>
<feature type="non-terminal residue" evidence="10">
    <location>
        <position position="1"/>
    </location>
</feature>
<dbReference type="Pfam" id="PF26200">
    <property type="entry name" value="Rcat_RNF216"/>
    <property type="match status" value="1"/>
</dbReference>
<dbReference type="PANTHER" id="PTHR22770">
    <property type="entry name" value="UBIQUITIN CONJUGATING ENZYME 7 INTERACTING PROTEIN-RELATED"/>
    <property type="match status" value="1"/>
</dbReference>
<evidence type="ECO:0000259" key="9">
    <source>
        <dbReference type="PROSITE" id="PS51873"/>
    </source>
</evidence>
<evidence type="ECO:0000256" key="1">
    <source>
        <dbReference type="ARBA" id="ARBA00004906"/>
    </source>
</evidence>
<feature type="region of interest" description="Disordered" evidence="8">
    <location>
        <begin position="1"/>
        <end position="34"/>
    </location>
</feature>
<feature type="domain" description="RING-type" evidence="9">
    <location>
        <begin position="193"/>
        <end position="426"/>
    </location>
</feature>
<dbReference type="Gene3D" id="3.30.40.10">
    <property type="entry name" value="Zinc/RING finger domain, C3HC4 (zinc finger)"/>
    <property type="match status" value="1"/>
</dbReference>
<dbReference type="CDD" id="cd20339">
    <property type="entry name" value="BRcat_RBR_RNF216"/>
    <property type="match status" value="1"/>
</dbReference>
<dbReference type="InterPro" id="IPR002867">
    <property type="entry name" value="IBR_dom"/>
</dbReference>
<keyword evidence="3" id="KW-0479">Metal-binding</keyword>
<dbReference type="InterPro" id="IPR051628">
    <property type="entry name" value="LUBAC_E3_Ligases"/>
</dbReference>
<dbReference type="SUPFAM" id="SSF57850">
    <property type="entry name" value="RING/U-box"/>
    <property type="match status" value="2"/>
</dbReference>
<evidence type="ECO:0000313" key="11">
    <source>
        <dbReference type="Proteomes" id="UP001177023"/>
    </source>
</evidence>
<dbReference type="InterPro" id="IPR044066">
    <property type="entry name" value="TRIAD_supradom"/>
</dbReference>
<sequence length="453" mass="52022">MLGDGDVGSEQTDFIDLTGPDLPCTSTEHRHSNKRRAPLLEMPKDLDLEAWNKEQAAERIWADLIQIHSGPPGSKKLRLGPEDIRELAMFLRDQFPKVRMPVIYKMISTKGFYESLLILHLVTIGWQRRLTDPQHTFISPTLIPLRLPPGQQRPRPEETLEPSELLPKYYLNIWRRFERLLRFDYTQELLNMTSFECPICFDVIGNSDAVLCTALDEDIDGEPHKSCVTCVRQHAVTTTTEMAIGPGGAGVRCPGFNCKAIILSAHVLPLLNAEETILFTKRQDSEAIRSAQIANVENCQRCEFAAEMLIGKGRQPIFECRNSACGHKHCRMCGKPYDKLHEGRKCDEMLTPKELERLKKEEELTALMVRKCPKCDLAFQKMDGCNKMTCYRCRTTMCYVCRQVNINYDHFGLPPLCQLHQHTENEDEQRRIEAIDRDRGNEAINDEDLERLY</sequence>
<keyword evidence="4" id="KW-0677">Repeat</keyword>
<evidence type="ECO:0000256" key="7">
    <source>
        <dbReference type="ARBA" id="ARBA00022833"/>
    </source>
</evidence>
<evidence type="ECO:0000256" key="2">
    <source>
        <dbReference type="ARBA" id="ARBA00022679"/>
    </source>
</evidence>
<dbReference type="PROSITE" id="PS51873">
    <property type="entry name" value="TRIAD"/>
    <property type="match status" value="1"/>
</dbReference>
<keyword evidence="11" id="KW-1185">Reference proteome</keyword>
<dbReference type="InterPro" id="IPR013083">
    <property type="entry name" value="Znf_RING/FYVE/PHD"/>
</dbReference>
<dbReference type="GO" id="GO:0016740">
    <property type="term" value="F:transferase activity"/>
    <property type="evidence" value="ECO:0007669"/>
    <property type="project" value="UniProtKB-KW"/>
</dbReference>
<accession>A0AA36C9W3</accession>
<dbReference type="InterPro" id="IPR047545">
    <property type="entry name" value="BRcat_RBR_RNF216"/>
</dbReference>
<keyword evidence="2" id="KW-0808">Transferase</keyword>
<dbReference type="AlphaFoldDB" id="A0AA36C9W3"/>
<organism evidence="10 11">
    <name type="scientific">Mesorhabditis spiculigera</name>
    <dbReference type="NCBI Taxonomy" id="96644"/>
    <lineage>
        <taxon>Eukaryota</taxon>
        <taxon>Metazoa</taxon>
        <taxon>Ecdysozoa</taxon>
        <taxon>Nematoda</taxon>
        <taxon>Chromadorea</taxon>
        <taxon>Rhabditida</taxon>
        <taxon>Rhabditina</taxon>
        <taxon>Rhabditomorpha</taxon>
        <taxon>Rhabditoidea</taxon>
        <taxon>Rhabditidae</taxon>
        <taxon>Mesorhabditinae</taxon>
        <taxon>Mesorhabditis</taxon>
    </lineage>
</organism>
<dbReference type="CDD" id="cd20353">
    <property type="entry name" value="Rcat_RBR_RNF216"/>
    <property type="match status" value="1"/>
</dbReference>
<dbReference type="PANTHER" id="PTHR22770:SF47">
    <property type="entry name" value="E3 UBIQUITIN-PROTEIN LIGASE RNF216"/>
    <property type="match status" value="1"/>
</dbReference>
<dbReference type="Gene3D" id="1.20.120.1750">
    <property type="match status" value="1"/>
</dbReference>
<gene>
    <name evidence="10" type="ORF">MSPICULIGERA_LOCUS3304</name>
</gene>
<evidence type="ECO:0000313" key="10">
    <source>
        <dbReference type="EMBL" id="CAJ0564630.1"/>
    </source>
</evidence>
<keyword evidence="5" id="KW-0863">Zinc-finger</keyword>
<keyword evidence="6" id="KW-0833">Ubl conjugation pathway</keyword>
<proteinExistence type="predicted"/>
<dbReference type="SMART" id="SM00647">
    <property type="entry name" value="IBR"/>
    <property type="match status" value="2"/>
</dbReference>
<keyword evidence="7" id="KW-0862">Zinc</keyword>
<evidence type="ECO:0000256" key="3">
    <source>
        <dbReference type="ARBA" id="ARBA00022723"/>
    </source>
</evidence>
<name>A0AA36C9W3_9BILA</name>
<protein>
    <recommendedName>
        <fullName evidence="9">RING-type domain-containing protein</fullName>
    </recommendedName>
</protein>
<evidence type="ECO:0000256" key="4">
    <source>
        <dbReference type="ARBA" id="ARBA00022737"/>
    </source>
</evidence>
<comment type="caution">
    <text evidence="10">The sequence shown here is derived from an EMBL/GenBank/DDBJ whole genome shotgun (WGS) entry which is preliminary data.</text>
</comment>
<dbReference type="EMBL" id="CATQJA010000898">
    <property type="protein sequence ID" value="CAJ0564630.1"/>
    <property type="molecule type" value="Genomic_DNA"/>
</dbReference>
<evidence type="ECO:0000256" key="8">
    <source>
        <dbReference type="SAM" id="MobiDB-lite"/>
    </source>
</evidence>